<evidence type="ECO:0000256" key="9">
    <source>
        <dbReference type="ARBA" id="ARBA00047989"/>
    </source>
</evidence>
<name>D2AZW1_STRRD</name>
<evidence type="ECO:0000256" key="7">
    <source>
        <dbReference type="ARBA" id="ARBA00022833"/>
    </source>
</evidence>
<dbReference type="EMBL" id="CP001814">
    <property type="protein sequence ID" value="ACZ87195.1"/>
    <property type="molecule type" value="Genomic_DNA"/>
</dbReference>
<comment type="catalytic activity">
    <reaction evidence="9">
        <text>adenosine + H2O + H(+) = inosine + NH4(+)</text>
        <dbReference type="Rhea" id="RHEA:24408"/>
        <dbReference type="ChEBI" id="CHEBI:15377"/>
        <dbReference type="ChEBI" id="CHEBI:15378"/>
        <dbReference type="ChEBI" id="CHEBI:16335"/>
        <dbReference type="ChEBI" id="CHEBI:17596"/>
        <dbReference type="ChEBI" id="CHEBI:28938"/>
        <dbReference type="EC" id="3.5.4.4"/>
    </reaction>
    <physiologicalReaction direction="left-to-right" evidence="9">
        <dbReference type="Rhea" id="RHEA:24409"/>
    </physiologicalReaction>
</comment>
<comment type="function">
    <text evidence="2">Purine nucleoside enzyme that catalyzes the phosphorolysis of adenosine and inosine nucleosides, yielding D-ribose 1-phosphate and the respective free bases, adenine and hypoxanthine. Also catalyzes the phosphorolysis of S-methyl-5'-thioadenosine into adenine and S-methyl-5-thio-alpha-D-ribose 1-phosphate. Also has adenosine deaminase activity.</text>
</comment>
<reference evidence="13 14" key="1">
    <citation type="journal article" date="2010" name="Stand. Genomic Sci.">
        <title>Complete genome sequence of Streptosporangium roseum type strain (NI 9100).</title>
        <authorList>
            <person name="Nolan M."/>
            <person name="Sikorski J."/>
            <person name="Jando M."/>
            <person name="Lucas S."/>
            <person name="Lapidus A."/>
            <person name="Glavina Del Rio T."/>
            <person name="Chen F."/>
            <person name="Tice H."/>
            <person name="Pitluck S."/>
            <person name="Cheng J.F."/>
            <person name="Chertkov O."/>
            <person name="Sims D."/>
            <person name="Meincke L."/>
            <person name="Brettin T."/>
            <person name="Han C."/>
            <person name="Detter J.C."/>
            <person name="Bruce D."/>
            <person name="Goodwin L."/>
            <person name="Land M."/>
            <person name="Hauser L."/>
            <person name="Chang Y.J."/>
            <person name="Jeffries C.D."/>
            <person name="Ivanova N."/>
            <person name="Mavromatis K."/>
            <person name="Mikhailova N."/>
            <person name="Chen A."/>
            <person name="Palaniappan K."/>
            <person name="Chain P."/>
            <person name="Rohde M."/>
            <person name="Goker M."/>
            <person name="Bristow J."/>
            <person name="Eisen J.A."/>
            <person name="Markowitz V."/>
            <person name="Hugenholtz P."/>
            <person name="Kyrpides N.C."/>
            <person name="Klenk H.P."/>
        </authorList>
    </citation>
    <scope>NUCLEOTIDE SEQUENCE [LARGE SCALE GENOMIC DNA]</scope>
    <source>
        <strain evidence="14">ATCC 12428 / DSM 43021 / JCM 3005 / NI 9100</strain>
    </source>
</reference>
<comment type="catalytic activity">
    <reaction evidence="1">
        <text>inosine + phosphate = alpha-D-ribose 1-phosphate + hypoxanthine</text>
        <dbReference type="Rhea" id="RHEA:27646"/>
        <dbReference type="ChEBI" id="CHEBI:17368"/>
        <dbReference type="ChEBI" id="CHEBI:17596"/>
        <dbReference type="ChEBI" id="CHEBI:43474"/>
        <dbReference type="ChEBI" id="CHEBI:57720"/>
        <dbReference type="EC" id="2.4.2.1"/>
    </reaction>
    <physiologicalReaction direction="left-to-right" evidence="1">
        <dbReference type="Rhea" id="RHEA:27647"/>
    </physiologicalReaction>
</comment>
<dbReference type="PANTHER" id="PTHR30616">
    <property type="entry name" value="UNCHARACTERIZED PROTEIN YFIH"/>
    <property type="match status" value="1"/>
</dbReference>
<keyword evidence="6" id="KW-0378">Hydrolase</keyword>
<organism evidence="13 14">
    <name type="scientific">Streptosporangium roseum (strain ATCC 12428 / DSM 43021 / JCM 3005 / KCTC 9067 / NCIMB 10171 / NRRL 2505 / NI 9100)</name>
    <dbReference type="NCBI Taxonomy" id="479432"/>
    <lineage>
        <taxon>Bacteria</taxon>
        <taxon>Bacillati</taxon>
        <taxon>Actinomycetota</taxon>
        <taxon>Actinomycetes</taxon>
        <taxon>Streptosporangiales</taxon>
        <taxon>Streptosporangiaceae</taxon>
        <taxon>Streptosporangium</taxon>
    </lineage>
</organism>
<dbReference type="InterPro" id="IPR011324">
    <property type="entry name" value="Cytotoxic_necrot_fac-like_cat"/>
</dbReference>
<evidence type="ECO:0000256" key="8">
    <source>
        <dbReference type="ARBA" id="ARBA00023008"/>
    </source>
</evidence>
<dbReference type="GO" id="GO:0016787">
    <property type="term" value="F:hydrolase activity"/>
    <property type="evidence" value="ECO:0007669"/>
    <property type="project" value="UniProtKB-KW"/>
</dbReference>
<dbReference type="RefSeq" id="WP_012890937.1">
    <property type="nucleotide sequence ID" value="NC_013595.1"/>
</dbReference>
<evidence type="ECO:0000256" key="12">
    <source>
        <dbReference type="RuleBase" id="RU361274"/>
    </source>
</evidence>
<proteinExistence type="inferred from homology"/>
<evidence type="ECO:0000256" key="5">
    <source>
        <dbReference type="ARBA" id="ARBA00022723"/>
    </source>
</evidence>
<dbReference type="eggNOG" id="COG1496">
    <property type="taxonomic scope" value="Bacteria"/>
</dbReference>
<dbReference type="CDD" id="cd16833">
    <property type="entry name" value="YfiH"/>
    <property type="match status" value="1"/>
</dbReference>
<keyword evidence="7" id="KW-0862">Zinc</keyword>
<dbReference type="SUPFAM" id="SSF64438">
    <property type="entry name" value="CNF1/YfiH-like putative cysteine hydrolases"/>
    <property type="match status" value="1"/>
</dbReference>
<accession>D2AZW1</accession>
<dbReference type="PANTHER" id="PTHR30616:SF2">
    <property type="entry name" value="PURINE NUCLEOSIDE PHOSPHORYLASE LACC1"/>
    <property type="match status" value="1"/>
</dbReference>
<dbReference type="GO" id="GO:0017061">
    <property type="term" value="F:S-methyl-5-thioadenosine phosphorylase activity"/>
    <property type="evidence" value="ECO:0007669"/>
    <property type="project" value="UniProtKB-EC"/>
</dbReference>
<dbReference type="Gene3D" id="3.60.140.10">
    <property type="entry name" value="CNF1/YfiH-like putative cysteine hydrolases"/>
    <property type="match status" value="1"/>
</dbReference>
<evidence type="ECO:0000256" key="4">
    <source>
        <dbReference type="ARBA" id="ARBA00022679"/>
    </source>
</evidence>
<evidence type="ECO:0000313" key="13">
    <source>
        <dbReference type="EMBL" id="ACZ87195.1"/>
    </source>
</evidence>
<evidence type="ECO:0000256" key="3">
    <source>
        <dbReference type="ARBA" id="ARBA00007353"/>
    </source>
</evidence>
<dbReference type="InterPro" id="IPR003730">
    <property type="entry name" value="Cu_polyphenol_OxRdtase"/>
</dbReference>
<evidence type="ECO:0000256" key="6">
    <source>
        <dbReference type="ARBA" id="ARBA00022801"/>
    </source>
</evidence>
<evidence type="ECO:0000256" key="1">
    <source>
        <dbReference type="ARBA" id="ARBA00000553"/>
    </source>
</evidence>
<keyword evidence="5" id="KW-0479">Metal-binding</keyword>
<dbReference type="KEGG" id="sro:Sros_4306"/>
<dbReference type="AlphaFoldDB" id="D2AZW1"/>
<dbReference type="Pfam" id="PF02578">
    <property type="entry name" value="Cu-oxidase_4"/>
    <property type="match status" value="1"/>
</dbReference>
<dbReference type="InterPro" id="IPR038371">
    <property type="entry name" value="Cu_polyphenol_OxRdtase_sf"/>
</dbReference>
<evidence type="ECO:0000256" key="2">
    <source>
        <dbReference type="ARBA" id="ARBA00003215"/>
    </source>
</evidence>
<dbReference type="HOGENOM" id="CLU_065784_3_1_11"/>
<dbReference type="Proteomes" id="UP000002029">
    <property type="component" value="Chromosome"/>
</dbReference>
<evidence type="ECO:0000313" key="14">
    <source>
        <dbReference type="Proteomes" id="UP000002029"/>
    </source>
</evidence>
<keyword evidence="8" id="KW-0186">Copper</keyword>
<gene>
    <name evidence="13" type="ordered locus">Sros_4306</name>
</gene>
<comment type="catalytic activity">
    <reaction evidence="11">
        <text>S-methyl-5'-thioadenosine + phosphate = 5-(methylsulfanyl)-alpha-D-ribose 1-phosphate + adenine</text>
        <dbReference type="Rhea" id="RHEA:11852"/>
        <dbReference type="ChEBI" id="CHEBI:16708"/>
        <dbReference type="ChEBI" id="CHEBI:17509"/>
        <dbReference type="ChEBI" id="CHEBI:43474"/>
        <dbReference type="ChEBI" id="CHEBI:58533"/>
        <dbReference type="EC" id="2.4.2.28"/>
    </reaction>
    <physiologicalReaction direction="left-to-right" evidence="11">
        <dbReference type="Rhea" id="RHEA:11853"/>
    </physiologicalReaction>
</comment>
<evidence type="ECO:0000256" key="11">
    <source>
        <dbReference type="ARBA" id="ARBA00049893"/>
    </source>
</evidence>
<dbReference type="GO" id="GO:0005507">
    <property type="term" value="F:copper ion binding"/>
    <property type="evidence" value="ECO:0007669"/>
    <property type="project" value="TreeGrafter"/>
</dbReference>
<comment type="similarity">
    <text evidence="3 12">Belongs to the purine nucleoside phosphorylase YfiH/LACC1 family.</text>
</comment>
<dbReference type="NCBIfam" id="TIGR00726">
    <property type="entry name" value="peptidoglycan editing factor PgeF"/>
    <property type="match status" value="1"/>
</dbReference>
<dbReference type="STRING" id="479432.Sros_4306"/>
<keyword evidence="4" id="KW-0808">Transferase</keyword>
<sequence length="246" mass="26040">MLRIGDVRMAFTDRNSKVSIPPDEVERLGPRAKEVVRQGREQVATGFGLSPERVVYMRQVHGARVRYVTGPLGDPPPALDGVCTDQSGLGLAVLVADCAPVLIADPEAGVVGTAHAGRAGTSTGVIASLVAAMTGRHARSARMVALVGPAICGLCYEVSAGLRDDMVALIPEAFSVSRWGTPGLDLRAAVTAQLHRLGIDDVLHDERCTMESPELYSYRREGPTGDFAGYVWREDPNCSTGSGDAV</sequence>
<keyword evidence="14" id="KW-1185">Reference proteome</keyword>
<comment type="catalytic activity">
    <reaction evidence="10">
        <text>adenosine + phosphate = alpha-D-ribose 1-phosphate + adenine</text>
        <dbReference type="Rhea" id="RHEA:27642"/>
        <dbReference type="ChEBI" id="CHEBI:16335"/>
        <dbReference type="ChEBI" id="CHEBI:16708"/>
        <dbReference type="ChEBI" id="CHEBI:43474"/>
        <dbReference type="ChEBI" id="CHEBI:57720"/>
        <dbReference type="EC" id="2.4.2.1"/>
    </reaction>
    <physiologicalReaction direction="left-to-right" evidence="10">
        <dbReference type="Rhea" id="RHEA:27643"/>
    </physiologicalReaction>
</comment>
<protein>
    <recommendedName>
        <fullName evidence="12">Purine nucleoside phosphorylase</fullName>
    </recommendedName>
</protein>
<evidence type="ECO:0000256" key="10">
    <source>
        <dbReference type="ARBA" id="ARBA00048968"/>
    </source>
</evidence>